<accession>A0AA40F4G8</accession>
<organism evidence="2 3">
    <name type="scientific">Schizothecium vesticola</name>
    <dbReference type="NCBI Taxonomy" id="314040"/>
    <lineage>
        <taxon>Eukaryota</taxon>
        <taxon>Fungi</taxon>
        <taxon>Dikarya</taxon>
        <taxon>Ascomycota</taxon>
        <taxon>Pezizomycotina</taxon>
        <taxon>Sordariomycetes</taxon>
        <taxon>Sordariomycetidae</taxon>
        <taxon>Sordariales</taxon>
        <taxon>Schizotheciaceae</taxon>
        <taxon>Schizothecium</taxon>
    </lineage>
</organism>
<evidence type="ECO:0000313" key="2">
    <source>
        <dbReference type="EMBL" id="KAK0750950.1"/>
    </source>
</evidence>
<feature type="region of interest" description="Disordered" evidence="1">
    <location>
        <begin position="84"/>
        <end position="104"/>
    </location>
</feature>
<name>A0AA40F4G8_9PEZI</name>
<dbReference type="EMBL" id="JAUKUD010000002">
    <property type="protein sequence ID" value="KAK0750950.1"/>
    <property type="molecule type" value="Genomic_DNA"/>
</dbReference>
<comment type="caution">
    <text evidence="2">The sequence shown here is derived from an EMBL/GenBank/DDBJ whole genome shotgun (WGS) entry which is preliminary data.</text>
</comment>
<proteinExistence type="predicted"/>
<dbReference type="Proteomes" id="UP001172155">
    <property type="component" value="Unassembled WGS sequence"/>
</dbReference>
<sequence length="224" mass="25058">MGEYREVGALWKKDDGLQIARRSTEQSCLSINSTRNNLSCLASDKLAPIRKKCRLSREPVCPSLSARLHSTRSAPASRRVRALANDEALSDGNNGRRLPSRQSSRPFEFGHARLQYTVYVSTGRTIMRLRRSPFGFRRPSGVGSHRGVGRLLLSSGSEGGGKEHFDDWNDPIRSGRLRIGPQKTRLGCLCLDENKCLCRLLVSVDVSLLIDYMMKGHQQAARLY</sequence>
<evidence type="ECO:0000313" key="3">
    <source>
        <dbReference type="Proteomes" id="UP001172155"/>
    </source>
</evidence>
<dbReference type="AlphaFoldDB" id="A0AA40F4G8"/>
<keyword evidence="3" id="KW-1185">Reference proteome</keyword>
<reference evidence="2" key="1">
    <citation type="submission" date="2023-06" db="EMBL/GenBank/DDBJ databases">
        <title>Genome-scale phylogeny and comparative genomics of the fungal order Sordariales.</title>
        <authorList>
            <consortium name="Lawrence Berkeley National Laboratory"/>
            <person name="Hensen N."/>
            <person name="Bonometti L."/>
            <person name="Westerberg I."/>
            <person name="Brannstrom I.O."/>
            <person name="Guillou S."/>
            <person name="Cros-Aarteil S."/>
            <person name="Calhoun S."/>
            <person name="Haridas S."/>
            <person name="Kuo A."/>
            <person name="Mondo S."/>
            <person name="Pangilinan J."/>
            <person name="Riley R."/>
            <person name="LaButti K."/>
            <person name="Andreopoulos B."/>
            <person name="Lipzen A."/>
            <person name="Chen C."/>
            <person name="Yanf M."/>
            <person name="Daum C."/>
            <person name="Ng V."/>
            <person name="Clum A."/>
            <person name="Steindorff A."/>
            <person name="Ohm R."/>
            <person name="Martin F."/>
            <person name="Silar P."/>
            <person name="Natvig D."/>
            <person name="Lalanne C."/>
            <person name="Gautier V."/>
            <person name="Ament-velasquez S.L."/>
            <person name="Kruys A."/>
            <person name="Hutchinson M.I."/>
            <person name="Powell A.J."/>
            <person name="Barry K."/>
            <person name="Miller A.N."/>
            <person name="Grigoriev I.V."/>
            <person name="Debuchy R."/>
            <person name="Gladieux P."/>
            <person name="Thoren M.H."/>
            <person name="Johannesson H."/>
        </authorList>
    </citation>
    <scope>NUCLEOTIDE SEQUENCE</scope>
    <source>
        <strain evidence="2">SMH3187-1</strain>
    </source>
</reference>
<evidence type="ECO:0000256" key="1">
    <source>
        <dbReference type="SAM" id="MobiDB-lite"/>
    </source>
</evidence>
<protein>
    <submittedName>
        <fullName evidence="2">Uncharacterized protein</fullName>
    </submittedName>
</protein>
<gene>
    <name evidence="2" type="ORF">B0T18DRAFT_59431</name>
</gene>